<dbReference type="Gene3D" id="1.10.640.10">
    <property type="entry name" value="Haem peroxidase domain superfamily, animal type"/>
    <property type="match status" value="1"/>
</dbReference>
<reference evidence="2 3" key="1">
    <citation type="submission" date="2013-10" db="EMBL/GenBank/DDBJ databases">
        <title>Whole Genome Shotgun Sequence of Pseudomonas taiwanensis SJ9.</title>
        <authorList>
            <person name="Hong S.-J."/>
            <person name="Shin J.-H."/>
        </authorList>
    </citation>
    <scope>NUCLEOTIDE SEQUENCE [LARGE SCALE GENOMIC DNA]</scope>
    <source>
        <strain evidence="2 3">SJ9</strain>
    </source>
</reference>
<dbReference type="EMBL" id="AXUP01000521">
    <property type="protein sequence ID" value="ESW36525.1"/>
    <property type="molecule type" value="Genomic_DNA"/>
</dbReference>
<protein>
    <recommendedName>
        <fullName evidence="4">Heme peroxidase</fullName>
    </recommendedName>
</protein>
<comment type="caution">
    <text evidence="2">The sequence shown here is derived from an EMBL/GenBank/DDBJ whole genome shotgun (WGS) entry which is preliminary data.</text>
</comment>
<evidence type="ECO:0000256" key="1">
    <source>
        <dbReference type="SAM" id="MobiDB-lite"/>
    </source>
</evidence>
<feature type="compositionally biased region" description="Low complexity" evidence="1">
    <location>
        <begin position="220"/>
        <end position="237"/>
    </location>
</feature>
<dbReference type="AlphaFoldDB" id="V7D4R5"/>
<name>V7D4R5_9PSED</name>
<dbReference type="InterPro" id="IPR037120">
    <property type="entry name" value="Haem_peroxidase_sf_animal"/>
</dbReference>
<dbReference type="SUPFAM" id="SSF48113">
    <property type="entry name" value="Heme-dependent peroxidases"/>
    <property type="match status" value="1"/>
</dbReference>
<gene>
    <name evidence="2" type="ORF">O164_29250</name>
</gene>
<sequence>MADFSKSDLEFILQQIFIAEAHADGASLIDLLPNSQVPFGLRTVDGSYNNLVTGQSEFGAADNSFLRLLSPSFTGDYAGTGTVIDSQPRTISNLIVDQTANNPAAVEANGGAAPVISPGIDGVFGTADDTEVFFIPNVSPDVGLTAGFNAWMTFFGQFFDHGWTWSPRAAPTSCSSRCSRTTRCTSKVARPTSWCCRAPCVLQAPMVWWVLPTMARPTLPRRSSTRARPTARTPRTRCSCVNTRSMPQATR</sequence>
<evidence type="ECO:0000313" key="2">
    <source>
        <dbReference type="EMBL" id="ESW36525.1"/>
    </source>
</evidence>
<proteinExistence type="predicted"/>
<accession>V7D4R5</accession>
<dbReference type="InterPro" id="IPR010255">
    <property type="entry name" value="Haem_peroxidase_sf"/>
</dbReference>
<dbReference type="GO" id="GO:0006979">
    <property type="term" value="P:response to oxidative stress"/>
    <property type="evidence" value="ECO:0007669"/>
    <property type="project" value="InterPro"/>
</dbReference>
<feature type="compositionally biased region" description="Polar residues" evidence="1">
    <location>
        <begin position="239"/>
        <end position="251"/>
    </location>
</feature>
<feature type="region of interest" description="Disordered" evidence="1">
    <location>
        <begin position="220"/>
        <end position="251"/>
    </location>
</feature>
<organism evidence="2 3">
    <name type="scientific">Pseudomonas taiwanensis SJ9</name>
    <dbReference type="NCBI Taxonomy" id="1388762"/>
    <lineage>
        <taxon>Bacteria</taxon>
        <taxon>Pseudomonadati</taxon>
        <taxon>Pseudomonadota</taxon>
        <taxon>Gammaproteobacteria</taxon>
        <taxon>Pseudomonadales</taxon>
        <taxon>Pseudomonadaceae</taxon>
        <taxon>Pseudomonas</taxon>
    </lineage>
</organism>
<evidence type="ECO:0000313" key="3">
    <source>
        <dbReference type="Proteomes" id="UP000018511"/>
    </source>
</evidence>
<evidence type="ECO:0008006" key="4">
    <source>
        <dbReference type="Google" id="ProtNLM"/>
    </source>
</evidence>
<dbReference type="GO" id="GO:0004601">
    <property type="term" value="F:peroxidase activity"/>
    <property type="evidence" value="ECO:0007669"/>
    <property type="project" value="InterPro"/>
</dbReference>
<dbReference type="GO" id="GO:0020037">
    <property type="term" value="F:heme binding"/>
    <property type="evidence" value="ECO:0007669"/>
    <property type="project" value="InterPro"/>
</dbReference>
<dbReference type="Proteomes" id="UP000018511">
    <property type="component" value="Unassembled WGS sequence"/>
</dbReference>